<dbReference type="Gramene" id="KQK96554">
    <property type="protein sequence ID" value="KQK96554"/>
    <property type="gene ID" value="SETIT_012873mg"/>
</dbReference>
<dbReference type="HOGENOM" id="CLU_3377961_0_0_1"/>
<dbReference type="Proteomes" id="UP000004995">
    <property type="component" value="Unassembled WGS sequence"/>
</dbReference>
<reference evidence="2" key="1">
    <citation type="journal article" date="2012" name="Nat. Biotechnol.">
        <title>Reference genome sequence of the model plant Setaria.</title>
        <authorList>
            <person name="Bennetzen J.L."/>
            <person name="Schmutz J."/>
            <person name="Wang H."/>
            <person name="Percifield R."/>
            <person name="Hawkins J."/>
            <person name="Pontaroli A.C."/>
            <person name="Estep M."/>
            <person name="Feng L."/>
            <person name="Vaughn J.N."/>
            <person name="Grimwood J."/>
            <person name="Jenkins J."/>
            <person name="Barry K."/>
            <person name="Lindquist E."/>
            <person name="Hellsten U."/>
            <person name="Deshpande S."/>
            <person name="Wang X."/>
            <person name="Wu X."/>
            <person name="Mitros T."/>
            <person name="Triplett J."/>
            <person name="Yang X."/>
            <person name="Ye C.Y."/>
            <person name="Mauro-Herrera M."/>
            <person name="Wang L."/>
            <person name="Li P."/>
            <person name="Sharma M."/>
            <person name="Sharma R."/>
            <person name="Ronald P.C."/>
            <person name="Panaud O."/>
            <person name="Kellogg E.A."/>
            <person name="Brutnell T.P."/>
            <person name="Doust A.N."/>
            <person name="Tuskan G.A."/>
            <person name="Rokhsar D."/>
            <person name="Devos K.M."/>
        </authorList>
    </citation>
    <scope>NUCLEOTIDE SEQUENCE [LARGE SCALE GENOMIC DNA]</scope>
    <source>
        <strain evidence="2">cv. Yugu1</strain>
    </source>
</reference>
<keyword evidence="2" id="KW-1185">Reference proteome</keyword>
<evidence type="ECO:0000313" key="2">
    <source>
        <dbReference type="Proteomes" id="UP000004995"/>
    </source>
</evidence>
<organism evidence="1 2">
    <name type="scientific">Setaria italica</name>
    <name type="common">Foxtail millet</name>
    <name type="synonym">Panicum italicum</name>
    <dbReference type="NCBI Taxonomy" id="4555"/>
    <lineage>
        <taxon>Eukaryota</taxon>
        <taxon>Viridiplantae</taxon>
        <taxon>Streptophyta</taxon>
        <taxon>Embryophyta</taxon>
        <taxon>Tracheophyta</taxon>
        <taxon>Spermatophyta</taxon>
        <taxon>Magnoliopsida</taxon>
        <taxon>Liliopsida</taxon>
        <taxon>Poales</taxon>
        <taxon>Poaceae</taxon>
        <taxon>PACMAD clade</taxon>
        <taxon>Panicoideae</taxon>
        <taxon>Panicodae</taxon>
        <taxon>Paniceae</taxon>
        <taxon>Cenchrinae</taxon>
        <taxon>Setaria</taxon>
    </lineage>
</organism>
<dbReference type="AlphaFoldDB" id="K3YF56"/>
<reference evidence="1" key="2">
    <citation type="submission" date="2018-08" db="UniProtKB">
        <authorList>
            <consortium name="EnsemblPlants"/>
        </authorList>
    </citation>
    <scope>IDENTIFICATION</scope>
    <source>
        <strain evidence="1">Yugu1</strain>
    </source>
</reference>
<evidence type="ECO:0000313" key="1">
    <source>
        <dbReference type="EnsemblPlants" id="KQK96554"/>
    </source>
</evidence>
<dbReference type="InParanoid" id="K3YF56"/>
<sequence>MAELLRAKGEEQEMLECLVLVLLLSLIHGGDACG</sequence>
<accession>K3YF56</accession>
<name>K3YF56_SETIT</name>
<dbReference type="EnsemblPlants" id="KQK96554">
    <property type="protein sequence ID" value="KQK96554"/>
    <property type="gene ID" value="SETIT_012873mg"/>
</dbReference>
<proteinExistence type="predicted"/>
<protein>
    <submittedName>
        <fullName evidence="1">Uncharacterized protein</fullName>
    </submittedName>
</protein>
<dbReference type="EMBL" id="AGNK02004200">
    <property type="status" value="NOT_ANNOTATED_CDS"/>
    <property type="molecule type" value="Genomic_DNA"/>
</dbReference>